<proteinExistence type="predicted"/>
<dbReference type="Pfam" id="PF00656">
    <property type="entry name" value="Peptidase_C14"/>
    <property type="match status" value="1"/>
</dbReference>
<dbReference type="GO" id="GO:0006508">
    <property type="term" value="P:proteolysis"/>
    <property type="evidence" value="ECO:0007669"/>
    <property type="project" value="InterPro"/>
</dbReference>
<reference evidence="3 4" key="1">
    <citation type="submission" date="2016-10" db="EMBL/GenBank/DDBJ databases">
        <authorList>
            <person name="de Groot N.N."/>
        </authorList>
    </citation>
    <scope>NUCLEOTIDE SEQUENCE [LARGE SCALE GENOMIC DNA]</scope>
    <source>
        <strain evidence="3 4">CGMCC 1.10959</strain>
    </source>
</reference>
<dbReference type="PANTHER" id="PTHR22576">
    <property type="entry name" value="MUCOSA ASSOCIATED LYMPHOID TISSUE LYMPHOMA TRANSLOCATION PROTEIN 1/PARACASPASE"/>
    <property type="match status" value="1"/>
</dbReference>
<feature type="domain" description="Caspase family p20" evidence="2">
    <location>
        <begin position="19"/>
        <end position="148"/>
    </location>
</feature>
<dbReference type="PROSITE" id="PS50208">
    <property type="entry name" value="CASPASE_P20"/>
    <property type="match status" value="1"/>
</dbReference>
<dbReference type="PANTHER" id="PTHR22576:SF37">
    <property type="entry name" value="MUCOSA-ASSOCIATED LYMPHOID TISSUE LYMPHOMA TRANSLOCATION PROTEIN 1"/>
    <property type="match status" value="1"/>
</dbReference>
<evidence type="ECO:0000259" key="2">
    <source>
        <dbReference type="PROSITE" id="PS50208"/>
    </source>
</evidence>
<feature type="region of interest" description="Disordered" evidence="1">
    <location>
        <begin position="439"/>
        <end position="500"/>
    </location>
</feature>
<keyword evidence="4" id="KW-1185">Reference proteome</keyword>
<organism evidence="3 4">
    <name type="scientific">Sedimentitalea nanhaiensis</name>
    <dbReference type="NCBI Taxonomy" id="999627"/>
    <lineage>
        <taxon>Bacteria</taxon>
        <taxon>Pseudomonadati</taxon>
        <taxon>Pseudomonadota</taxon>
        <taxon>Alphaproteobacteria</taxon>
        <taxon>Rhodobacterales</taxon>
        <taxon>Paracoccaceae</taxon>
        <taxon>Sedimentitalea</taxon>
    </lineage>
</organism>
<dbReference type="RefSeq" id="WP_051372239.1">
    <property type="nucleotide sequence ID" value="NZ_FPAW01000005.1"/>
</dbReference>
<protein>
    <submittedName>
        <fullName evidence="3">Uncharacterized protein, contains caspase domain</fullName>
    </submittedName>
</protein>
<dbReference type="OrthoDB" id="9816009at2"/>
<dbReference type="AlphaFoldDB" id="A0A1I6ZYA1"/>
<dbReference type="eggNOG" id="COG4249">
    <property type="taxonomic scope" value="Bacteria"/>
</dbReference>
<gene>
    <name evidence="3" type="ORF">SAMN05216236_10563</name>
</gene>
<sequence>MRAFFFLLWMAVLPVAGWAENIALVIGNSDYRTVPTLPNPVHDANAVARALRQQGFQVVTATDMTRAQMLTALRDFRNRADQADIAMVYYAGHGMEIGGRNYLIPVDARIADERDARLEMIEMQDVLAQLSGARRMKMIVLDACRDNPFVARMQREKKGRNVGRGLAIVNDAGADTLIAYAAAAGEVTPDGKAGGNSPFTRAFLNALQGPPKDVRLLLGQVRDELRQSVPGAAPFVYSSLGGTQYILNAQSPAPSEPKPGPVTELDENALLIDFATAEISNSSAAWDVFLAKYKAYSDHTLYILGRRSRDKLAAEVNAASVASEPRSGSANAASEQVAALDSTVQAPEPVKPAIPELTRKEAILEIQKLLKRRNCYPGRLDGLYGRQTAGGLATLSDRSGLTLSVRKSSTIDDLEQLIARLAIIDDVKCPTVQVVRRPAAKAKASSRVSPAAPKPAAPIAAPAPRTKKPQPGSTVFKNPPNYCPQFGSSKGCRDGTPTSW</sequence>
<feature type="compositionally biased region" description="Low complexity" evidence="1">
    <location>
        <begin position="439"/>
        <end position="451"/>
    </location>
</feature>
<evidence type="ECO:0000256" key="1">
    <source>
        <dbReference type="SAM" id="MobiDB-lite"/>
    </source>
</evidence>
<dbReference type="InterPro" id="IPR011600">
    <property type="entry name" value="Pept_C14_caspase"/>
</dbReference>
<dbReference type="Gene3D" id="3.40.50.1460">
    <property type="match status" value="1"/>
</dbReference>
<dbReference type="STRING" id="999627.SAMN05216236_10563"/>
<dbReference type="InterPro" id="IPR052039">
    <property type="entry name" value="Caspase-related_regulators"/>
</dbReference>
<dbReference type="SUPFAM" id="SSF52129">
    <property type="entry name" value="Caspase-like"/>
    <property type="match status" value="1"/>
</dbReference>
<dbReference type="GO" id="GO:0004197">
    <property type="term" value="F:cysteine-type endopeptidase activity"/>
    <property type="evidence" value="ECO:0007669"/>
    <property type="project" value="InterPro"/>
</dbReference>
<evidence type="ECO:0000313" key="4">
    <source>
        <dbReference type="Proteomes" id="UP000182466"/>
    </source>
</evidence>
<dbReference type="InterPro" id="IPR001309">
    <property type="entry name" value="Pept_C14_p20"/>
</dbReference>
<dbReference type="Proteomes" id="UP000182466">
    <property type="component" value="Unassembled WGS sequence"/>
</dbReference>
<dbReference type="InterPro" id="IPR029030">
    <property type="entry name" value="Caspase-like_dom_sf"/>
</dbReference>
<accession>A0A1I6ZYA1</accession>
<name>A0A1I6ZYA1_9RHOB</name>
<dbReference type="EMBL" id="FPAW01000005">
    <property type="protein sequence ID" value="SFT67646.1"/>
    <property type="molecule type" value="Genomic_DNA"/>
</dbReference>
<evidence type="ECO:0000313" key="3">
    <source>
        <dbReference type="EMBL" id="SFT67646.1"/>
    </source>
</evidence>